<dbReference type="AlphaFoldDB" id="A0A853DGD9"/>
<evidence type="ECO:0000313" key="6">
    <source>
        <dbReference type="Proteomes" id="UP000571817"/>
    </source>
</evidence>
<feature type="compositionally biased region" description="Basic and acidic residues" evidence="2">
    <location>
        <begin position="1"/>
        <end position="21"/>
    </location>
</feature>
<comment type="similarity">
    <text evidence="1">Belongs to the LytR/CpsA/Psr (LCP) family.</text>
</comment>
<dbReference type="PANTHER" id="PTHR33392:SF6">
    <property type="entry name" value="POLYISOPRENYL-TEICHOIC ACID--PEPTIDOGLYCAN TEICHOIC ACID TRANSFERASE TAGU"/>
    <property type="match status" value="1"/>
</dbReference>
<protein>
    <submittedName>
        <fullName evidence="5">LCP family protein required for cell wall assembly</fullName>
    </submittedName>
</protein>
<dbReference type="PANTHER" id="PTHR33392">
    <property type="entry name" value="POLYISOPRENYL-TEICHOIC ACID--PEPTIDOGLYCAN TEICHOIC ACID TRANSFERASE TAGU"/>
    <property type="match status" value="1"/>
</dbReference>
<feature type="transmembrane region" description="Helical" evidence="3">
    <location>
        <begin position="124"/>
        <end position="147"/>
    </location>
</feature>
<keyword evidence="3" id="KW-1133">Transmembrane helix</keyword>
<evidence type="ECO:0000256" key="1">
    <source>
        <dbReference type="ARBA" id="ARBA00006068"/>
    </source>
</evidence>
<evidence type="ECO:0000256" key="2">
    <source>
        <dbReference type="SAM" id="MobiDB-lite"/>
    </source>
</evidence>
<proteinExistence type="inferred from homology"/>
<dbReference type="Gene3D" id="3.40.630.190">
    <property type="entry name" value="LCP protein"/>
    <property type="match status" value="1"/>
</dbReference>
<dbReference type="EMBL" id="JACCFW010000001">
    <property type="protein sequence ID" value="NYJ73931.1"/>
    <property type="molecule type" value="Genomic_DNA"/>
</dbReference>
<dbReference type="InterPro" id="IPR004474">
    <property type="entry name" value="LytR_CpsA_psr"/>
</dbReference>
<evidence type="ECO:0000256" key="3">
    <source>
        <dbReference type="SAM" id="Phobius"/>
    </source>
</evidence>
<feature type="domain" description="Cell envelope-related transcriptional attenuator" evidence="4">
    <location>
        <begin position="200"/>
        <end position="342"/>
    </location>
</feature>
<gene>
    <name evidence="5" type="ORF">HNR15_000894</name>
</gene>
<comment type="caution">
    <text evidence="5">The sequence shown here is derived from an EMBL/GenBank/DDBJ whole genome shotgun (WGS) entry which is preliminary data.</text>
</comment>
<name>A0A853DGD9_9MICO</name>
<organism evidence="5 6">
    <name type="scientific">Allobranchiibius huperziae</name>
    <dbReference type="NCBI Taxonomy" id="1874116"/>
    <lineage>
        <taxon>Bacteria</taxon>
        <taxon>Bacillati</taxon>
        <taxon>Actinomycetota</taxon>
        <taxon>Actinomycetes</taxon>
        <taxon>Micrococcales</taxon>
        <taxon>Dermacoccaceae</taxon>
        <taxon>Allobranchiibius</taxon>
    </lineage>
</organism>
<feature type="region of interest" description="Disordered" evidence="2">
    <location>
        <begin position="1"/>
        <end position="118"/>
    </location>
</feature>
<evidence type="ECO:0000313" key="5">
    <source>
        <dbReference type="EMBL" id="NYJ73931.1"/>
    </source>
</evidence>
<evidence type="ECO:0000259" key="4">
    <source>
        <dbReference type="Pfam" id="PF03816"/>
    </source>
</evidence>
<reference evidence="5 6" key="1">
    <citation type="submission" date="2020-07" db="EMBL/GenBank/DDBJ databases">
        <title>Sequencing the genomes of 1000 actinobacteria strains.</title>
        <authorList>
            <person name="Klenk H.-P."/>
        </authorList>
    </citation>
    <scope>NUCLEOTIDE SEQUENCE [LARGE SCALE GENOMIC DNA]</scope>
    <source>
        <strain evidence="5 6">DSM 29531</strain>
    </source>
</reference>
<dbReference type="RefSeq" id="WP_246305885.1">
    <property type="nucleotide sequence ID" value="NZ_JACCFW010000001.1"/>
</dbReference>
<dbReference type="Proteomes" id="UP000571817">
    <property type="component" value="Unassembled WGS sequence"/>
</dbReference>
<keyword evidence="3" id="KW-0472">Membrane</keyword>
<accession>A0A853DGD9</accession>
<keyword evidence="6" id="KW-1185">Reference proteome</keyword>
<dbReference type="NCBIfam" id="TIGR00350">
    <property type="entry name" value="lytR_cpsA_psr"/>
    <property type="match status" value="1"/>
</dbReference>
<keyword evidence="3" id="KW-0812">Transmembrane</keyword>
<sequence length="433" mass="45886">MTDDDQYRMDPRGRGGRRGGDETIAQPLPVRRPRPAARPQGGAGDSTRMMPSGPRGGAQQPAARPASGRPYADPRGGGRGYDGGGYDGGRGYDGGGYDRPPNRPAQPQRPAGRAPRRRRRWPRVLAAFVVIVGLWAGLLLWAGLAAWHKVARVDAIPTGDQPAAGKGTNVLLVGSDSRAGLTSAQAKALRTGGSNITGSRTDSIMVLHMPDSGEPTLVSIPRDTYVQIPGHRANKINAAFSYGPQVLVQTVENVTGLRIEHYMEIGFGGFAGIVDSVGGVRMCLPKAMDDTYAHINLPAGCQNLSGANALGYVRSRHVDATSDLARVKRQREFLAALTKKVASPGNLLVPWRLKNVGESGAQGLAVENGMHSWTALRILWTLKKIGNGGNSVQVPIANAAYPTSAGEAVLWDKTKAAALFDALNHDRSPDVAP</sequence>
<dbReference type="Pfam" id="PF03816">
    <property type="entry name" value="LytR_cpsA_psr"/>
    <property type="match status" value="1"/>
</dbReference>
<feature type="compositionally biased region" description="Gly residues" evidence="2">
    <location>
        <begin position="75"/>
        <end position="97"/>
    </location>
</feature>
<dbReference type="InterPro" id="IPR050922">
    <property type="entry name" value="LytR/CpsA/Psr_CW_biosynth"/>
</dbReference>